<reference evidence="3 4" key="1">
    <citation type="submission" date="2016-11" db="EMBL/GenBank/DDBJ databases">
        <authorList>
            <person name="Jaros S."/>
            <person name="Januszkiewicz K."/>
            <person name="Wedrychowicz H."/>
        </authorList>
    </citation>
    <scope>NUCLEOTIDE SEQUENCE [LARGE SCALE GENOMIC DNA]</scope>
    <source>
        <strain evidence="3 4">DSM 44523</strain>
    </source>
</reference>
<evidence type="ECO:0000313" key="4">
    <source>
        <dbReference type="Proteomes" id="UP000184501"/>
    </source>
</evidence>
<dbReference type="Pfam" id="PF25547">
    <property type="entry name" value="WXG100_2"/>
    <property type="match status" value="1"/>
</dbReference>
<dbReference type="Proteomes" id="UP000184501">
    <property type="component" value="Unassembled WGS sequence"/>
</dbReference>
<dbReference type="Gene3D" id="1.20.1260.20">
    <property type="entry name" value="PPE superfamily"/>
    <property type="match status" value="1"/>
</dbReference>
<feature type="region of interest" description="Disordered" evidence="1">
    <location>
        <begin position="26"/>
        <end position="47"/>
    </location>
</feature>
<sequence>MGLDQRTGNPLVDDKSYVDGNYSFDPANPLVNVGPPTGEGQNADGTRGSTGFMTGFTAFEAGWTLAQGIDSGDWMLAAAGAAGVGLDAFSAATDPIGYVAGQLFSWMLEHVEPARAALHAVSGNPDMVRGYAASWTNIEKEMTKVGEEYRGVAQQTTSFWEGAAADGYRARADKIADLCHGAAGGAHGIAALTLGMAEVVGGVRTAVRDLLSTLAGTLVSAAIELGATLGAAAPVVVAQVTTKIAQVVRIVGKLMVALGKTLRSATTWLVELRDLFEGFWRSLRALRENSGPSAA</sequence>
<dbReference type="OrthoDB" id="5069709at2"/>
<feature type="domain" description="Outer membrane channel protein CpnT-like N-terminal" evidence="2">
    <location>
        <begin position="123"/>
        <end position="243"/>
    </location>
</feature>
<organism evidence="3 4">
    <name type="scientific">Streptoalloteichus hindustanus</name>
    <dbReference type="NCBI Taxonomy" id="2017"/>
    <lineage>
        <taxon>Bacteria</taxon>
        <taxon>Bacillati</taxon>
        <taxon>Actinomycetota</taxon>
        <taxon>Actinomycetes</taxon>
        <taxon>Pseudonocardiales</taxon>
        <taxon>Pseudonocardiaceae</taxon>
        <taxon>Streptoalloteichus</taxon>
    </lineage>
</organism>
<dbReference type="RefSeq" id="WP_073484131.1">
    <property type="nucleotide sequence ID" value="NZ_FQVN01000005.1"/>
</dbReference>
<evidence type="ECO:0000259" key="2">
    <source>
        <dbReference type="Pfam" id="PF25547"/>
    </source>
</evidence>
<keyword evidence="4" id="KW-1185">Reference proteome</keyword>
<dbReference type="AlphaFoldDB" id="A0A1M5ES41"/>
<dbReference type="InterPro" id="IPR038332">
    <property type="entry name" value="PPE_sf"/>
</dbReference>
<dbReference type="STRING" id="2017.SAMN05444320_105113"/>
<name>A0A1M5ES41_STRHI</name>
<protein>
    <recommendedName>
        <fullName evidence="2">Outer membrane channel protein CpnT-like N-terminal domain-containing protein</fullName>
    </recommendedName>
</protein>
<gene>
    <name evidence="3" type="ORF">SAMN05444320_105113</name>
</gene>
<dbReference type="InterPro" id="IPR057746">
    <property type="entry name" value="CpnT-like_N"/>
</dbReference>
<evidence type="ECO:0000256" key="1">
    <source>
        <dbReference type="SAM" id="MobiDB-lite"/>
    </source>
</evidence>
<accession>A0A1M5ES41</accession>
<dbReference type="EMBL" id="FQVN01000005">
    <property type="protein sequence ID" value="SHF82123.1"/>
    <property type="molecule type" value="Genomic_DNA"/>
</dbReference>
<evidence type="ECO:0000313" key="3">
    <source>
        <dbReference type="EMBL" id="SHF82123.1"/>
    </source>
</evidence>
<proteinExistence type="predicted"/>